<dbReference type="PANTHER" id="PTHR43201">
    <property type="entry name" value="ACYL-COA SYNTHETASE"/>
    <property type="match status" value="1"/>
</dbReference>
<sequence>MTVFLCDGECEYSYDDLLRHLNQDNYFPLLKTHHLFSYFGNLVKALTNDVPLVLLDSDLSPAELDGVDESLVNQSIPLSVKRLPSMGEVIEALVHSTSEITMFTSGTTGQPKKVVHSIQTLTRSVRRGEKYNNQIWAYAYNPTHMAGLQVFFQAFENLNTLINVFNRTRSEIFNLIKKHSITHISATPTFYRLLLPYERAYSSVIRLTLGGEKSDGHLYNVIRQIFPSAQINNVYASTEAGSLFAAKGENFQIPASIHDMFQVVDDELLIHRSLLGQSDSFRFDGDYYHSGDLIEWINREEGVFKFKSRKNELINVGGYKVNPGEVENVLNAIKGIRQSLVFGKANSVLGNILCAEVQLEEGVRLSELEIRRILKDSLQDFKIPRRIRFVESFSLTRTGKLKRL</sequence>
<dbReference type="RefSeq" id="WP_007840126.1">
    <property type="nucleotide sequence ID" value="NZ_CAXYLN010000008.1"/>
</dbReference>
<dbReference type="KEGG" id="bdh:GV66_21515"/>
<dbReference type="EMBL" id="VVZA01000002">
    <property type="protein sequence ID" value="KAA5407314.1"/>
    <property type="molecule type" value="Genomic_DNA"/>
</dbReference>
<dbReference type="Proteomes" id="UP000481616">
    <property type="component" value="Unassembled WGS sequence"/>
</dbReference>
<evidence type="ECO:0000313" key="5">
    <source>
        <dbReference type="EMBL" id="KAA5399394.1"/>
    </source>
</evidence>
<dbReference type="SUPFAM" id="SSF56801">
    <property type="entry name" value="Acetyl-CoA synthetase-like"/>
    <property type="match status" value="1"/>
</dbReference>
<evidence type="ECO:0000313" key="10">
    <source>
        <dbReference type="Proteomes" id="UP000481616"/>
    </source>
</evidence>
<dbReference type="PANTHER" id="PTHR43201:SF5">
    <property type="entry name" value="MEDIUM-CHAIN ACYL-COA LIGASE ACSF2, MITOCHONDRIAL"/>
    <property type="match status" value="1"/>
</dbReference>
<dbReference type="InterPro" id="IPR000873">
    <property type="entry name" value="AMP-dep_synth/lig_dom"/>
</dbReference>
<evidence type="ECO:0000313" key="6">
    <source>
        <dbReference type="EMBL" id="KAA5407314.1"/>
    </source>
</evidence>
<feature type="domain" description="AMP-dependent synthetase/ligase" evidence="3">
    <location>
        <begin position="102"/>
        <end position="246"/>
    </location>
</feature>
<comment type="caution">
    <text evidence="5">The sequence shown here is derived from an EMBL/GenBank/DDBJ whole genome shotgun (WGS) entry which is preliminary data.</text>
</comment>
<dbReference type="EMBL" id="VVYY01000005">
    <property type="protein sequence ID" value="KAA5399394.1"/>
    <property type="molecule type" value="Genomic_DNA"/>
</dbReference>
<protein>
    <submittedName>
        <fullName evidence="5">AMP-binding protein</fullName>
    </submittedName>
    <submittedName>
        <fullName evidence="7">Long-chain fatty acid--CoA ligase</fullName>
    </submittedName>
</protein>
<evidence type="ECO:0000256" key="1">
    <source>
        <dbReference type="ARBA" id="ARBA00006432"/>
    </source>
</evidence>
<dbReference type="InterPro" id="IPR025110">
    <property type="entry name" value="AMP-bd_C"/>
</dbReference>
<dbReference type="GO" id="GO:0006631">
    <property type="term" value="P:fatty acid metabolic process"/>
    <property type="evidence" value="ECO:0007669"/>
    <property type="project" value="TreeGrafter"/>
</dbReference>
<dbReference type="Proteomes" id="UP000441162">
    <property type="component" value="Unassembled WGS sequence"/>
</dbReference>
<keyword evidence="2 7" id="KW-0436">Ligase</keyword>
<dbReference type="InterPro" id="IPR042099">
    <property type="entry name" value="ANL_N_sf"/>
</dbReference>
<evidence type="ECO:0000256" key="2">
    <source>
        <dbReference type="ARBA" id="ARBA00022598"/>
    </source>
</evidence>
<evidence type="ECO:0000313" key="7">
    <source>
        <dbReference type="EMBL" id="TDB08611.1"/>
    </source>
</evidence>
<name>A0A4Q5HUI2_9BACT</name>
<reference evidence="9 10" key="1">
    <citation type="journal article" date="2019" name="Nat. Med.">
        <title>A library of human gut bacterial isolates paired with longitudinal multiomics data enables mechanistic microbiome research.</title>
        <authorList>
            <person name="Poyet M."/>
            <person name="Groussin M."/>
            <person name="Gibbons S.M."/>
            <person name="Avila-Pacheco J."/>
            <person name="Jiang X."/>
            <person name="Kearney S.M."/>
            <person name="Perrotta A.R."/>
            <person name="Berdy B."/>
            <person name="Zhao S."/>
            <person name="Lieberman T.D."/>
            <person name="Swanson P.K."/>
            <person name="Smith M."/>
            <person name="Roesemann S."/>
            <person name="Alexander J.E."/>
            <person name="Rich S.A."/>
            <person name="Livny J."/>
            <person name="Vlamakis H."/>
            <person name="Clish C."/>
            <person name="Bullock K."/>
            <person name="Deik A."/>
            <person name="Scott J."/>
            <person name="Pierce K.A."/>
            <person name="Xavier R.J."/>
            <person name="Alm E.J."/>
        </authorList>
    </citation>
    <scope>NUCLEOTIDE SEQUENCE [LARGE SCALE GENOMIC DNA]</scope>
    <source>
        <strain evidence="5 10">BIOML-A1</strain>
        <strain evidence="6 9">BIOML-A4</strain>
    </source>
</reference>
<dbReference type="AlphaFoldDB" id="A0A4Q5HUI2"/>
<comment type="similarity">
    <text evidence="1">Belongs to the ATP-dependent AMP-binding enzyme family.</text>
</comment>
<dbReference type="Proteomes" id="UP000294834">
    <property type="component" value="Unassembled WGS sequence"/>
</dbReference>
<dbReference type="Gene3D" id="3.30.300.30">
    <property type="match status" value="1"/>
</dbReference>
<dbReference type="EMBL" id="SLTX01000001">
    <property type="protein sequence ID" value="TDB08611.1"/>
    <property type="molecule type" value="Genomic_DNA"/>
</dbReference>
<evidence type="ECO:0000259" key="4">
    <source>
        <dbReference type="Pfam" id="PF13193"/>
    </source>
</evidence>
<reference evidence="7 8" key="2">
    <citation type="journal article" date="2019" name="Nat. Microbiol.">
        <title>Genomic variation and strain-specific functional adaptation in the human gut microbiome during early life.</title>
        <authorList>
            <person name="Vatanen T."/>
            <person name="Plichta D.R."/>
            <person name="Somani J."/>
            <person name="Munch P.C."/>
            <person name="Arthur T.D."/>
            <person name="Hall A.B."/>
            <person name="Rudolf S."/>
            <person name="Oakeley E.J."/>
            <person name="Ke X."/>
            <person name="Young R.A."/>
            <person name="Haiser H.J."/>
            <person name="Kolde R."/>
            <person name="Yassour M."/>
            <person name="Luopajarvi K."/>
            <person name="Siljander H."/>
            <person name="Virtanen S.M."/>
            <person name="Ilonen J."/>
            <person name="Uibo R."/>
            <person name="Tillmann V."/>
            <person name="Mokurov S."/>
            <person name="Dorshakova N."/>
            <person name="Porter J.A."/>
            <person name="McHardy A.C."/>
            <person name="Lahdesmaki H."/>
            <person name="Vlamakis H."/>
            <person name="Huttenhower C."/>
            <person name="Knip M."/>
            <person name="Xavier R.J."/>
        </authorList>
    </citation>
    <scope>NUCLEOTIDE SEQUENCE [LARGE SCALE GENOMIC DNA]</scope>
    <source>
        <strain evidence="7 8">RJX1052</strain>
    </source>
</reference>
<evidence type="ECO:0000259" key="3">
    <source>
        <dbReference type="Pfam" id="PF00501"/>
    </source>
</evidence>
<dbReference type="Pfam" id="PF13193">
    <property type="entry name" value="AMP-binding_C"/>
    <property type="match status" value="1"/>
</dbReference>
<proteinExistence type="inferred from homology"/>
<dbReference type="Pfam" id="PF00501">
    <property type="entry name" value="AMP-binding"/>
    <property type="match status" value="1"/>
</dbReference>
<organism evidence="5 10">
    <name type="scientific">Phocaeicola dorei</name>
    <dbReference type="NCBI Taxonomy" id="357276"/>
    <lineage>
        <taxon>Bacteria</taxon>
        <taxon>Pseudomonadati</taxon>
        <taxon>Bacteroidota</taxon>
        <taxon>Bacteroidia</taxon>
        <taxon>Bacteroidales</taxon>
        <taxon>Bacteroidaceae</taxon>
        <taxon>Phocaeicola</taxon>
    </lineage>
</organism>
<feature type="domain" description="AMP-binding enzyme C-terminal" evidence="4">
    <location>
        <begin position="325"/>
        <end position="400"/>
    </location>
</feature>
<dbReference type="Gene3D" id="3.40.50.12780">
    <property type="entry name" value="N-terminal domain of ligase-like"/>
    <property type="match status" value="1"/>
</dbReference>
<dbReference type="GO" id="GO:0031956">
    <property type="term" value="F:medium-chain fatty acid-CoA ligase activity"/>
    <property type="evidence" value="ECO:0007669"/>
    <property type="project" value="TreeGrafter"/>
</dbReference>
<dbReference type="InterPro" id="IPR045851">
    <property type="entry name" value="AMP-bd_C_sf"/>
</dbReference>
<dbReference type="CDD" id="cd04433">
    <property type="entry name" value="AFD_class_I"/>
    <property type="match status" value="1"/>
</dbReference>
<evidence type="ECO:0000313" key="8">
    <source>
        <dbReference type="Proteomes" id="UP000294834"/>
    </source>
</evidence>
<accession>A0A4Q5HUI2</accession>
<evidence type="ECO:0000313" key="9">
    <source>
        <dbReference type="Proteomes" id="UP000441162"/>
    </source>
</evidence>
<gene>
    <name evidence="7" type="ORF">E1J06_15170</name>
    <name evidence="6" type="ORF">F2Y51_03485</name>
    <name evidence="5" type="ORF">F2Y58_07225</name>
</gene>